<comment type="caution">
    <text evidence="1">The sequence shown here is derived from an EMBL/GenBank/DDBJ whole genome shotgun (WGS) entry which is preliminary data.</text>
</comment>
<sequence>MIRQLPSDCLEEIFEYLEQDRITLHSCLLVNRLWCESSVRILWRNIWDYTNITNTKLKQRISNKILNTLIKFLSNETKENLRKNEILIPIIRTKTPIFNYPSFCKVISIREILHIIVCNNKFYKTKKNLKEKYNLLTKEIIKIFMKEITTLNNLTYYWEEKDYWDWNNYYNKNIPTFKTFSEIKSLKDLSELRCSTNIPSEFFYQLSNICYNIKLISIDFSIEISEGLKELIHVQQNLKYFYITSRNSSGYINYENITNSLTTKHMNNLIKLKICGKKNEGSLPPINRFLNLKEINLLFFKDDEKLLKKFHQVNYFQLQILKLSFKSLQVELLIKFLEKNGKNLIQLYISYHDNTYDPLNLSIAKYCPNLKSLHSPFIKDEIETLKIIFINCQKLESINILCGSLYLKENDLLNIVSKYSPKNFHELKLRNCLDSKILLIDLESFFINWMNRVPRKSLLLIITKGHHNINSLEDKKENFELIEKYQKLGIIKFKKFNDEFDEFIYYDNNYYYRKEVIFF</sequence>
<reference evidence="1 2" key="1">
    <citation type="submission" date="2017-11" db="EMBL/GenBank/DDBJ databases">
        <title>The genome of Rhizophagus clarus HR1 reveals common genetic basis of auxotrophy among arbuscular mycorrhizal fungi.</title>
        <authorList>
            <person name="Kobayashi Y."/>
        </authorList>
    </citation>
    <scope>NUCLEOTIDE SEQUENCE [LARGE SCALE GENOMIC DNA]</scope>
    <source>
        <strain evidence="1 2">HR1</strain>
    </source>
</reference>
<dbReference type="EMBL" id="BEXD01002502">
    <property type="protein sequence ID" value="GBB98517.1"/>
    <property type="molecule type" value="Genomic_DNA"/>
</dbReference>
<name>A0A2Z6R869_9GLOM</name>
<evidence type="ECO:0008006" key="3">
    <source>
        <dbReference type="Google" id="ProtNLM"/>
    </source>
</evidence>
<protein>
    <recommendedName>
        <fullName evidence="3">F-box domain-containing protein</fullName>
    </recommendedName>
</protein>
<dbReference type="STRING" id="94130.A0A2Z6R869"/>
<dbReference type="SUPFAM" id="SSF52047">
    <property type="entry name" value="RNI-like"/>
    <property type="match status" value="1"/>
</dbReference>
<dbReference type="InterPro" id="IPR032675">
    <property type="entry name" value="LRR_dom_sf"/>
</dbReference>
<dbReference type="Gene3D" id="3.80.10.10">
    <property type="entry name" value="Ribonuclease Inhibitor"/>
    <property type="match status" value="1"/>
</dbReference>
<proteinExistence type="predicted"/>
<dbReference type="Proteomes" id="UP000247702">
    <property type="component" value="Unassembled WGS sequence"/>
</dbReference>
<dbReference type="AlphaFoldDB" id="A0A2Z6R869"/>
<accession>A0A2Z6R869</accession>
<evidence type="ECO:0000313" key="2">
    <source>
        <dbReference type="Proteomes" id="UP000247702"/>
    </source>
</evidence>
<keyword evidence="2" id="KW-1185">Reference proteome</keyword>
<dbReference type="CDD" id="cd09917">
    <property type="entry name" value="F-box_SF"/>
    <property type="match status" value="1"/>
</dbReference>
<gene>
    <name evidence="1" type="ORF">RclHR1_03250011</name>
</gene>
<organism evidence="1 2">
    <name type="scientific">Rhizophagus clarus</name>
    <dbReference type="NCBI Taxonomy" id="94130"/>
    <lineage>
        <taxon>Eukaryota</taxon>
        <taxon>Fungi</taxon>
        <taxon>Fungi incertae sedis</taxon>
        <taxon>Mucoromycota</taxon>
        <taxon>Glomeromycotina</taxon>
        <taxon>Glomeromycetes</taxon>
        <taxon>Glomerales</taxon>
        <taxon>Glomeraceae</taxon>
        <taxon>Rhizophagus</taxon>
    </lineage>
</organism>
<evidence type="ECO:0000313" key="1">
    <source>
        <dbReference type="EMBL" id="GBB98517.1"/>
    </source>
</evidence>